<organism evidence="3 4">
    <name type="scientific">Streptomyces calidiresistens</name>
    <dbReference type="NCBI Taxonomy" id="1485586"/>
    <lineage>
        <taxon>Bacteria</taxon>
        <taxon>Bacillati</taxon>
        <taxon>Actinomycetota</taxon>
        <taxon>Actinomycetes</taxon>
        <taxon>Kitasatosporales</taxon>
        <taxon>Streptomycetaceae</taxon>
        <taxon>Streptomyces</taxon>
    </lineage>
</organism>
<dbReference type="EMBL" id="VKHS01000703">
    <property type="protein sequence ID" value="MBB0231971.1"/>
    <property type="molecule type" value="Genomic_DNA"/>
</dbReference>
<accession>A0A7W3T781</accession>
<dbReference type="Pfam" id="PF01337">
    <property type="entry name" value="Barstar"/>
    <property type="match status" value="1"/>
</dbReference>
<dbReference type="Proteomes" id="UP000530234">
    <property type="component" value="Unassembled WGS sequence"/>
</dbReference>
<comment type="caution">
    <text evidence="3">The sequence shown here is derived from an EMBL/GenBank/DDBJ whole genome shotgun (WGS) entry which is preliminary data.</text>
</comment>
<gene>
    <name evidence="3" type="ORF">FOE67_21340</name>
</gene>
<evidence type="ECO:0000313" key="3">
    <source>
        <dbReference type="EMBL" id="MBB0231971.1"/>
    </source>
</evidence>
<evidence type="ECO:0000259" key="2">
    <source>
        <dbReference type="Pfam" id="PF01337"/>
    </source>
</evidence>
<dbReference type="SUPFAM" id="SSF52038">
    <property type="entry name" value="Barstar-related"/>
    <property type="match status" value="1"/>
</dbReference>
<feature type="domain" description="Barstar (barnase inhibitor)" evidence="2">
    <location>
        <begin position="24"/>
        <end position="104"/>
    </location>
</feature>
<evidence type="ECO:0000313" key="4">
    <source>
        <dbReference type="Proteomes" id="UP000530234"/>
    </source>
</evidence>
<reference evidence="4" key="1">
    <citation type="submission" date="2019-10" db="EMBL/GenBank/DDBJ databases">
        <title>Streptomyces sp. nov., a novel actinobacterium isolated from alkaline environment.</title>
        <authorList>
            <person name="Golinska P."/>
        </authorList>
    </citation>
    <scope>NUCLEOTIDE SEQUENCE [LARGE SCALE GENOMIC DNA]</scope>
    <source>
        <strain evidence="4">DSM 42108</strain>
    </source>
</reference>
<evidence type="ECO:0000256" key="1">
    <source>
        <dbReference type="ARBA" id="ARBA00006845"/>
    </source>
</evidence>
<dbReference type="Gene3D" id="3.30.370.10">
    <property type="entry name" value="Barstar-like"/>
    <property type="match status" value="1"/>
</dbReference>
<dbReference type="AlphaFoldDB" id="A0A7W3T781"/>
<protein>
    <recommendedName>
        <fullName evidence="2">Barstar (barnase inhibitor) domain-containing protein</fullName>
    </recommendedName>
</protein>
<keyword evidence="4" id="KW-1185">Reference proteome</keyword>
<sequence length="105" mass="11462">MPFSPPDGPAAEGENDGGGIKRLLIEEFAATFDFPTGTGRNWDALADLLTDLSWLPPARGRLMVAPHWSAWRARDTEAVDTAEEILREAVVHWSTRPVPLAVLLG</sequence>
<proteinExistence type="inferred from homology"/>
<comment type="similarity">
    <text evidence="1">Belongs to the barstar family.</text>
</comment>
<dbReference type="InterPro" id="IPR035905">
    <property type="entry name" value="Barstar-like_sf"/>
</dbReference>
<dbReference type="InterPro" id="IPR000468">
    <property type="entry name" value="Barstar"/>
</dbReference>
<name>A0A7W3T781_9ACTN</name>